<dbReference type="AlphaFoldDB" id="A0A543F1L7"/>
<dbReference type="OrthoDB" id="101887at2"/>
<evidence type="ECO:0000313" key="3">
    <source>
        <dbReference type="Proteomes" id="UP000320235"/>
    </source>
</evidence>
<gene>
    <name evidence="2" type="ORF">FB391_1735</name>
</gene>
<dbReference type="InterPro" id="IPR011009">
    <property type="entry name" value="Kinase-like_dom_sf"/>
</dbReference>
<evidence type="ECO:0000259" key="1">
    <source>
        <dbReference type="Pfam" id="PF01636"/>
    </source>
</evidence>
<comment type="caution">
    <text evidence="2">The sequence shown here is derived from an EMBL/GenBank/DDBJ whole genome shotgun (WGS) entry which is preliminary data.</text>
</comment>
<sequence>MSTAAGLSVRLVLVLPGGTPLGVTAPFTLSPDADAGSDQDGDWREAPAVITAARGALGITPTLLRLARVTPRDGGRPEEVVYVAEVPERPNLALYDGDAALIADARLRMAWAKPGGPSRYLVWAQAALAAEGIAVTGEPEQTRTWNLSALWRLPTDIGIVWLKAVPPFFAHEGAVLERLQAFAVPRLLARTDDAVLLADVPGDDRYGAAADTARRMIDLLVGIQSSVDPSTLPPMPHWTPTSLTPAAERTLALADDVDAGDRASVAGLIARLPRLHADLAACGLPDTLVHGDFHPGNLRGDDDRLILLDWGDSGIGHPLLDHAAFMERMPAAAASRLTTHWASAWRTAVPGSDPERALELLAPYGALRQATLYRGFLDRIEASEQIYHAADPTTWLRRTAALERG</sequence>
<feature type="domain" description="Aminoglycoside phosphotransferase" evidence="1">
    <location>
        <begin position="167"/>
        <end position="345"/>
    </location>
</feature>
<keyword evidence="2" id="KW-0808">Transferase</keyword>
<evidence type="ECO:0000313" key="2">
    <source>
        <dbReference type="EMBL" id="TQM27708.1"/>
    </source>
</evidence>
<protein>
    <submittedName>
        <fullName evidence="2">Phosphotransferase family enzyme</fullName>
    </submittedName>
</protein>
<reference evidence="2 3" key="1">
    <citation type="submission" date="2019-06" db="EMBL/GenBank/DDBJ databases">
        <title>Sequencing the genomes of 1000 actinobacteria strains.</title>
        <authorList>
            <person name="Klenk H.-P."/>
        </authorList>
    </citation>
    <scope>NUCLEOTIDE SEQUENCE [LARGE SCALE GENOMIC DNA]</scope>
    <source>
        <strain evidence="2 3">DSM 105492</strain>
    </source>
</reference>
<dbReference type="Proteomes" id="UP000320235">
    <property type="component" value="Unassembled WGS sequence"/>
</dbReference>
<keyword evidence="3" id="KW-1185">Reference proteome</keyword>
<dbReference type="Gene3D" id="3.90.1200.10">
    <property type="match status" value="1"/>
</dbReference>
<accession>A0A543F1L7</accession>
<dbReference type="Pfam" id="PF01636">
    <property type="entry name" value="APH"/>
    <property type="match status" value="1"/>
</dbReference>
<dbReference type="InterPro" id="IPR002575">
    <property type="entry name" value="Aminoglycoside_PTrfase"/>
</dbReference>
<dbReference type="EMBL" id="VFPE01000002">
    <property type="protein sequence ID" value="TQM27708.1"/>
    <property type="molecule type" value="Genomic_DNA"/>
</dbReference>
<proteinExistence type="predicted"/>
<name>A0A543F1L7_9MICO</name>
<organism evidence="2 3">
    <name type="scientific">Microbacterium kyungheense</name>
    <dbReference type="NCBI Taxonomy" id="1263636"/>
    <lineage>
        <taxon>Bacteria</taxon>
        <taxon>Bacillati</taxon>
        <taxon>Actinomycetota</taxon>
        <taxon>Actinomycetes</taxon>
        <taxon>Micrococcales</taxon>
        <taxon>Microbacteriaceae</taxon>
        <taxon>Microbacterium</taxon>
    </lineage>
</organism>
<dbReference type="RefSeq" id="WP_141894030.1">
    <property type="nucleotide sequence ID" value="NZ_BAABLH010000021.1"/>
</dbReference>
<dbReference type="GO" id="GO:0016740">
    <property type="term" value="F:transferase activity"/>
    <property type="evidence" value="ECO:0007669"/>
    <property type="project" value="UniProtKB-KW"/>
</dbReference>
<dbReference type="SUPFAM" id="SSF56112">
    <property type="entry name" value="Protein kinase-like (PK-like)"/>
    <property type="match status" value="1"/>
</dbReference>